<name>C3MUZ8_SACI4</name>
<dbReference type="Proteomes" id="UP000001350">
    <property type="component" value="Chromosome"/>
</dbReference>
<accession>C3MUZ8</accession>
<evidence type="ECO:0000313" key="1">
    <source>
        <dbReference type="EMBL" id="ACP37361.1"/>
    </source>
</evidence>
<dbReference type="AlphaFoldDB" id="C3MUZ8"/>
<dbReference type="EMBL" id="CP001400">
    <property type="protein sequence ID" value="ACP37361.1"/>
    <property type="molecule type" value="Genomic_DNA"/>
</dbReference>
<dbReference type="KEGG" id="sia:M1425_0510"/>
<reference evidence="1 2" key="1">
    <citation type="journal article" date="2009" name="Proc. Natl. Acad. Sci. U.S.A.">
        <title>Biogeography of the Sulfolobus islandicus pan-genome.</title>
        <authorList>
            <person name="Reno M.L."/>
            <person name="Held N.L."/>
            <person name="Fields C.J."/>
            <person name="Burke P.V."/>
            <person name="Whitaker R.J."/>
        </authorList>
    </citation>
    <scope>NUCLEOTIDE SEQUENCE [LARGE SCALE GENOMIC DNA]</scope>
    <source>
        <strain evidence="2">M.14.25 / Kamchatka #1</strain>
    </source>
</reference>
<protein>
    <submittedName>
        <fullName evidence="1">Uncharacterized protein</fullName>
    </submittedName>
</protein>
<dbReference type="HOGENOM" id="CLU_408630_0_0_2"/>
<organism evidence="1 2">
    <name type="scientific">Saccharolobus islandicus (strain M.14.25 / Kamchatka #1)</name>
    <name type="common">Sulfolobus islandicus</name>
    <dbReference type="NCBI Taxonomy" id="427317"/>
    <lineage>
        <taxon>Archaea</taxon>
        <taxon>Thermoproteota</taxon>
        <taxon>Thermoprotei</taxon>
        <taxon>Sulfolobales</taxon>
        <taxon>Sulfolobaceae</taxon>
        <taxon>Saccharolobus</taxon>
    </lineage>
</organism>
<evidence type="ECO:0000313" key="2">
    <source>
        <dbReference type="Proteomes" id="UP000001350"/>
    </source>
</evidence>
<dbReference type="RefSeq" id="WP_012710638.1">
    <property type="nucleotide sequence ID" value="NC_012588.1"/>
</dbReference>
<dbReference type="GeneID" id="7796541"/>
<sequence length="661" mass="76523">MSETQITQSSNCFNFNNINICTNATGVIFRYNNNEIHADLDELKVTRSLRAILEDIGFSKEEAGKLVLSLQNTKEFSNLLLQSTKQTFSYCIKQGDGFCQRELRSENGSIYVINYKLVPDEDKKELVLKADEPQEIAKCGIDYIARIKLIGVNEKYIYKVIFNGDDVIIGDVETIQDHLKNFGTEYPYIPAIMRMIITNAKLEEQLYYSSGAWIVDNKVVIAKTSGYITNWKESTSFSVLENYDLKDVKRGIELIEKIVNAYGNPTKAISVISYGIIAWAKHWFVDKAQYFPHLIIYGKENLGKSLLLDLLRIMYNTPQEQTPLREFQLRRISTLTTIPAIINEGNPFIEAMRKDEKLLHALTLISTTNIFIKAGSHEYGGLYLPIRAFIIPTNKPIDDIVPYVKDKIIIIKFMPNEGFKDDPSIITPKRMSVDDKKALQSVMAEVFKEFERRIPDIERAVKSLSREKLYEYYIELGYDILHTIASRFLTTLPKPYIQKYNADSGDVEETIRQAFHMFIEKEKNEKLKQLTNTDTDISPIIDPTNPRDTLDKYGFFISTRYNTVVFNSAFLRRFSEWLIKELGMEKYSVDLLSEMLNIKKTRLARYGQILNSVYEIEYSKSKEEYCKSLDGKDVAKEDLEYCAEYGYYDNENRIFKIYEQV</sequence>
<gene>
    <name evidence="1" type="ordered locus">M1425_0510</name>
</gene>
<proteinExistence type="predicted"/>